<dbReference type="RefSeq" id="WP_373656058.1">
    <property type="nucleotide sequence ID" value="NZ_JBGUAW010000006.1"/>
</dbReference>
<name>A0ABV4TXK2_9GAMM</name>
<evidence type="ECO:0000259" key="2">
    <source>
        <dbReference type="Pfam" id="PF13480"/>
    </source>
</evidence>
<dbReference type="Gene3D" id="3.40.630.30">
    <property type="match status" value="1"/>
</dbReference>
<evidence type="ECO:0000313" key="3">
    <source>
        <dbReference type="EMBL" id="MFA9461273.1"/>
    </source>
</evidence>
<comment type="caution">
    <text evidence="3">The sequence shown here is derived from an EMBL/GenBank/DDBJ whole genome shotgun (WGS) entry which is preliminary data.</text>
</comment>
<evidence type="ECO:0000256" key="1">
    <source>
        <dbReference type="SAM" id="MobiDB-lite"/>
    </source>
</evidence>
<dbReference type="InterPro" id="IPR016181">
    <property type="entry name" value="Acyl_CoA_acyltransferase"/>
</dbReference>
<protein>
    <submittedName>
        <fullName evidence="3">GNAT family N-acetyltransferase</fullName>
    </submittedName>
</protein>
<gene>
    <name evidence="3" type="ORF">ACERLL_10585</name>
</gene>
<evidence type="ECO:0000313" key="4">
    <source>
        <dbReference type="Proteomes" id="UP001575181"/>
    </source>
</evidence>
<feature type="domain" description="BioF2-like acetyltransferase" evidence="2">
    <location>
        <begin position="228"/>
        <end position="364"/>
    </location>
</feature>
<reference evidence="3 4" key="1">
    <citation type="submission" date="2024-08" db="EMBL/GenBank/DDBJ databases">
        <title>Whole-genome sequencing of halo(alkali)philic microorganisms from hypersaline lakes.</title>
        <authorList>
            <person name="Sorokin D.Y."/>
            <person name="Merkel A.Y."/>
            <person name="Messina E."/>
            <person name="Yakimov M."/>
        </authorList>
    </citation>
    <scope>NUCLEOTIDE SEQUENCE [LARGE SCALE GENOMIC DNA]</scope>
    <source>
        <strain evidence="3 4">Cl-TMA</strain>
    </source>
</reference>
<organism evidence="3 4">
    <name type="scientific">Thiohalorhabdus methylotrophus</name>
    <dbReference type="NCBI Taxonomy" id="3242694"/>
    <lineage>
        <taxon>Bacteria</taxon>
        <taxon>Pseudomonadati</taxon>
        <taxon>Pseudomonadota</taxon>
        <taxon>Gammaproteobacteria</taxon>
        <taxon>Thiohalorhabdales</taxon>
        <taxon>Thiohalorhabdaceae</taxon>
        <taxon>Thiohalorhabdus</taxon>
    </lineage>
</organism>
<feature type="region of interest" description="Disordered" evidence="1">
    <location>
        <begin position="1"/>
        <end position="34"/>
    </location>
</feature>
<dbReference type="Pfam" id="PF13480">
    <property type="entry name" value="Acetyltransf_6"/>
    <property type="match status" value="1"/>
</dbReference>
<keyword evidence="4" id="KW-1185">Reference proteome</keyword>
<proteinExistence type="predicted"/>
<sequence length="420" mass="47757">MTTTLKLRGSEKKGAPEPGRASGREGTKAQARGSVPFDSANLGVEVLTSRHELRAIGTEWNDLVEDSFLDTPFLRFEWLDAAWKWQHPNDKPLILLIKSNGHLLGGCPLVVRHRSTRKVRIRNLEFLTVPDTQECDIVTAPTEVRENVLIRIATWMVNEFKAWDRLVLRNLPSYSDTITRLTDLFHGHGYALEQNPDSPNYLVRTLGSWDEYYKGLGRKLKKNNNWVSNRLQKAGVVEVEWHTPSSGDFESLFEAIGVSANSWKGREGGSLDFPGPFAFIRQLSEHAWNAGWFSIWLLKLGDRTVAMEYQLIYQGKVYALRGDFDEQYSNLSPGHHLNYRILQGLFEEEELETYYMGPGRNGYKLRWTDEYEGQGNLTVYGRTLRSRLLRMYSRANGSRLAGLMSRGNGSAPAPGKGERS</sequence>
<accession>A0ABV4TXK2</accession>
<dbReference type="SUPFAM" id="SSF55729">
    <property type="entry name" value="Acyl-CoA N-acyltransferases (Nat)"/>
    <property type="match status" value="1"/>
</dbReference>
<dbReference type="InterPro" id="IPR038740">
    <property type="entry name" value="BioF2-like_GNAT_dom"/>
</dbReference>
<dbReference type="Proteomes" id="UP001575181">
    <property type="component" value="Unassembled WGS sequence"/>
</dbReference>
<dbReference type="EMBL" id="JBGUAW010000006">
    <property type="protein sequence ID" value="MFA9461273.1"/>
    <property type="molecule type" value="Genomic_DNA"/>
</dbReference>